<evidence type="ECO:0000256" key="3">
    <source>
        <dbReference type="ARBA" id="ARBA00022833"/>
    </source>
</evidence>
<keyword evidence="9" id="KW-1185">Reference proteome</keyword>
<keyword evidence="4 5" id="KW-0440">LIM domain</keyword>
<name>A0A9P8BXZ3_9FUNG</name>
<dbReference type="PROSITE" id="PS00478">
    <property type="entry name" value="LIM_DOMAIN_1"/>
    <property type="match status" value="3"/>
</dbReference>
<organism evidence="8 9">
    <name type="scientific">Linnemannia hyalina</name>
    <dbReference type="NCBI Taxonomy" id="64524"/>
    <lineage>
        <taxon>Eukaryota</taxon>
        <taxon>Fungi</taxon>
        <taxon>Fungi incertae sedis</taxon>
        <taxon>Mucoromycota</taxon>
        <taxon>Mortierellomycotina</taxon>
        <taxon>Mortierellomycetes</taxon>
        <taxon>Mortierellales</taxon>
        <taxon>Mortierellaceae</taxon>
        <taxon>Linnemannia</taxon>
    </lineage>
</organism>
<evidence type="ECO:0000256" key="2">
    <source>
        <dbReference type="ARBA" id="ARBA00022737"/>
    </source>
</evidence>
<dbReference type="PANTHER" id="PTHR24205">
    <property type="entry name" value="FOUR AND A HALF LIM DOMAINS PROTEIN"/>
    <property type="match status" value="1"/>
</dbReference>
<feature type="compositionally biased region" description="Polar residues" evidence="6">
    <location>
        <begin position="529"/>
        <end position="553"/>
    </location>
</feature>
<dbReference type="Gene3D" id="2.10.110.10">
    <property type="entry name" value="Cysteine Rich Protein"/>
    <property type="match status" value="4"/>
</dbReference>
<feature type="domain" description="LIM zinc-binding" evidence="7">
    <location>
        <begin position="563"/>
        <end position="623"/>
    </location>
</feature>
<dbReference type="SUPFAM" id="SSF57716">
    <property type="entry name" value="Glucocorticoid receptor-like (DNA-binding domain)"/>
    <property type="match status" value="2"/>
</dbReference>
<feature type="compositionally biased region" description="Basic and acidic residues" evidence="6">
    <location>
        <begin position="317"/>
        <end position="333"/>
    </location>
</feature>
<feature type="compositionally biased region" description="Low complexity" evidence="6">
    <location>
        <begin position="231"/>
        <end position="247"/>
    </location>
</feature>
<feature type="region of interest" description="Disordered" evidence="6">
    <location>
        <begin position="415"/>
        <end position="437"/>
    </location>
</feature>
<evidence type="ECO:0000313" key="8">
    <source>
        <dbReference type="EMBL" id="KAG9072520.1"/>
    </source>
</evidence>
<feature type="compositionally biased region" description="Polar residues" evidence="6">
    <location>
        <begin position="192"/>
        <end position="211"/>
    </location>
</feature>
<dbReference type="Pfam" id="PF00412">
    <property type="entry name" value="LIM"/>
    <property type="match status" value="4"/>
</dbReference>
<feature type="compositionally biased region" description="Low complexity" evidence="6">
    <location>
        <begin position="212"/>
        <end position="224"/>
    </location>
</feature>
<feature type="region of interest" description="Disordered" evidence="6">
    <location>
        <begin position="289"/>
        <end position="384"/>
    </location>
</feature>
<dbReference type="FunFam" id="2.10.110.10:FF:000001">
    <property type="entry name" value="Cysteine and glycine-rich protein 1"/>
    <property type="match status" value="1"/>
</dbReference>
<dbReference type="SMART" id="SM00132">
    <property type="entry name" value="LIM"/>
    <property type="match status" value="4"/>
</dbReference>
<feature type="compositionally biased region" description="Low complexity" evidence="6">
    <location>
        <begin position="347"/>
        <end position="362"/>
    </location>
</feature>
<keyword evidence="3 5" id="KW-0862">Zinc</keyword>
<dbReference type="CDD" id="cd08368">
    <property type="entry name" value="LIM"/>
    <property type="match status" value="3"/>
</dbReference>
<dbReference type="OrthoDB" id="1112565at2759"/>
<proteinExistence type="predicted"/>
<sequence>MSKPSKRMSLPASVLSSSSPAASSPIASRPQPLVLQKHCHGCSKQIHQAKVFVEPGRPTIIYCEKCYIEKFTKGNCPSCYKPVLTKSDPYVTHNRRSWHTACFACFKCRLNLSTKPMVDLKGRPCCEECLMAQAGAEQQSPVQEGERTFGDSLTPADRSLSSSPTPSPLRYPNGLRASTNDLDDTLDLTKRLQLNTSPRDLNTDYNLGQTNSPLSAQSYSSQSSFGAPFKASASSGHTSGTSSTHSSLGRNKLPEQSPSSTVSLLKSEQSLSVGGPLFSYQRPGSALSIHSYTSSRPESPAQHGQDHSFNSTDDLDSSLRDKGSSKNEAEWNSRSESTVHGLRRSRSPSLSGLDSLDTGLSRPQTNGGSKYEQNALPNNTLPGTPFSKLSSLDAYPASVKVDPVVLEAQPKQQVQQAQQASIPPIGRSRSRSTVAPSSMGMVRARTEAWMNQAQSATSPPLKAPGSQFIIPGRTSGFGSESRNVSSFNVSLRQSNVNLSEKDVKGPKATVAPLEAEPNRPTLHRHGRQRSNTVGEAISSPTVKVDTPLSSPAQQRAAGSIPEGHCHKCFERVTENGIRLQNGDRYHIGCFLCNGCKQVFTESEFHIVYGRPYHPNCVSMAGPSSMMGVVTKCQQCHKVIGSKAIRFAGQSFHPQCFTCTHCSKVLQSTSKFFEVDGRVECDQCCEERDRVRLAPKIVPVARTADHFPAAPSMVASGPGLMATTVVGSSHDGLSRSGSGYGSPMSANASGTSSPLRSPGSPVFSYSSSANLLSDSRDQFDGGSEHGGMASPVLMMASPAAVRSTPPPLTSLFSTRTRPLPKFGGVMTCPRCQQAVGVMDQVPGPKGEKWHKRCLNCKECKKVLDSSALTRGEGEAFCRGCFNKTRVRV</sequence>
<feature type="region of interest" description="Disordered" evidence="6">
    <location>
        <begin position="1"/>
        <end position="27"/>
    </location>
</feature>
<accession>A0A9P8BXZ3</accession>
<feature type="region of interest" description="Disordered" evidence="6">
    <location>
        <begin position="518"/>
        <end position="558"/>
    </location>
</feature>
<dbReference type="EMBL" id="JAHRHY010000001">
    <property type="protein sequence ID" value="KAG9072520.1"/>
    <property type="molecule type" value="Genomic_DNA"/>
</dbReference>
<dbReference type="GO" id="GO:0003712">
    <property type="term" value="F:transcription coregulator activity"/>
    <property type="evidence" value="ECO:0007669"/>
    <property type="project" value="TreeGrafter"/>
</dbReference>
<keyword evidence="2" id="KW-0677">Repeat</keyword>
<dbReference type="PROSITE" id="PS50023">
    <property type="entry name" value="LIM_DOMAIN_2"/>
    <property type="match status" value="4"/>
</dbReference>
<evidence type="ECO:0000256" key="4">
    <source>
        <dbReference type="ARBA" id="ARBA00023038"/>
    </source>
</evidence>
<protein>
    <recommendedName>
        <fullName evidence="7">LIM zinc-binding domain-containing protein</fullName>
    </recommendedName>
</protein>
<comment type="caution">
    <text evidence="8">The sequence shown here is derived from an EMBL/GenBank/DDBJ whole genome shotgun (WGS) entry which is preliminary data.</text>
</comment>
<dbReference type="GO" id="GO:0046872">
    <property type="term" value="F:metal ion binding"/>
    <property type="evidence" value="ECO:0007669"/>
    <property type="project" value="UniProtKB-KW"/>
</dbReference>
<feature type="region of interest" description="Disordered" evidence="6">
    <location>
        <begin position="725"/>
        <end position="760"/>
    </location>
</feature>
<feature type="domain" description="LIM zinc-binding" evidence="7">
    <location>
        <begin position="630"/>
        <end position="690"/>
    </location>
</feature>
<feature type="compositionally biased region" description="Low complexity" evidence="6">
    <location>
        <begin position="9"/>
        <end position="27"/>
    </location>
</feature>
<evidence type="ECO:0000256" key="6">
    <source>
        <dbReference type="SAM" id="MobiDB-lite"/>
    </source>
</evidence>
<feature type="compositionally biased region" description="Polar residues" evidence="6">
    <location>
        <begin position="254"/>
        <end position="267"/>
    </location>
</feature>
<feature type="domain" description="LIM zinc-binding" evidence="7">
    <location>
        <begin position="825"/>
        <end position="886"/>
    </location>
</feature>
<reference evidence="8" key="1">
    <citation type="submission" date="2021-06" db="EMBL/GenBank/DDBJ databases">
        <title>Genome Sequence of Mortierella hyaline Strain SCG-10, a Cold-Adapted, Nitrate-Reducing Fungus Isolated from Soil in Minnesota, USA.</title>
        <authorList>
            <person name="Aldossari N."/>
        </authorList>
    </citation>
    <scope>NUCLEOTIDE SEQUENCE</scope>
    <source>
        <strain evidence="8">SCG-10</strain>
    </source>
</reference>
<dbReference type="PANTHER" id="PTHR24205:SF16">
    <property type="entry name" value="GH01042P-RELATED"/>
    <property type="match status" value="1"/>
</dbReference>
<dbReference type="Proteomes" id="UP000707451">
    <property type="component" value="Unassembled WGS sequence"/>
</dbReference>
<feature type="compositionally biased region" description="Polar residues" evidence="6">
    <location>
        <begin position="743"/>
        <end position="754"/>
    </location>
</feature>
<evidence type="ECO:0000259" key="7">
    <source>
        <dbReference type="PROSITE" id="PS50023"/>
    </source>
</evidence>
<dbReference type="AlphaFoldDB" id="A0A9P8BXZ3"/>
<feature type="region of interest" description="Disordered" evidence="6">
    <location>
        <begin position="140"/>
        <end position="267"/>
    </location>
</feature>
<keyword evidence="1 5" id="KW-0479">Metal-binding</keyword>
<evidence type="ECO:0000256" key="1">
    <source>
        <dbReference type="ARBA" id="ARBA00022723"/>
    </source>
</evidence>
<evidence type="ECO:0000313" key="9">
    <source>
        <dbReference type="Proteomes" id="UP000707451"/>
    </source>
</evidence>
<dbReference type="GO" id="GO:0005634">
    <property type="term" value="C:nucleus"/>
    <property type="evidence" value="ECO:0007669"/>
    <property type="project" value="TreeGrafter"/>
</dbReference>
<feature type="compositionally biased region" description="Polar residues" evidence="6">
    <location>
        <begin position="363"/>
        <end position="384"/>
    </location>
</feature>
<evidence type="ECO:0000256" key="5">
    <source>
        <dbReference type="PROSITE-ProRule" id="PRU00125"/>
    </source>
</evidence>
<feature type="domain" description="LIM zinc-binding" evidence="7">
    <location>
        <begin position="74"/>
        <end position="136"/>
    </location>
</feature>
<dbReference type="InterPro" id="IPR001781">
    <property type="entry name" value="Znf_LIM"/>
</dbReference>
<gene>
    <name evidence="8" type="ORF">KI688_000291</name>
</gene>